<reference evidence="3 4" key="1">
    <citation type="journal article" date="2010" name="J. Bacteriol.">
        <title>The complete genome sequence of Croceibacter atlanticus HTCC2559T.</title>
        <authorList>
            <person name="Oh H.M."/>
            <person name="Kang I."/>
            <person name="Ferriera S."/>
            <person name="Giovannoni S.J."/>
            <person name="Cho J.C."/>
        </authorList>
    </citation>
    <scope>NUCLEOTIDE SEQUENCE [LARGE SCALE GENOMIC DNA]</scope>
    <source>
        <strain evidence="4">ATCC BAA-628 / HTCC2559 / KCTC 12090</strain>
    </source>
</reference>
<feature type="chain" id="PRO_5002660308" description="Outer membrane lipoprotein carrier protein LolA" evidence="2">
    <location>
        <begin position="27"/>
        <end position="221"/>
    </location>
</feature>
<accession>A3U7X3</accession>
<evidence type="ECO:0008006" key="5">
    <source>
        <dbReference type="Google" id="ProtNLM"/>
    </source>
</evidence>
<evidence type="ECO:0000256" key="2">
    <source>
        <dbReference type="SAM" id="SignalP"/>
    </source>
</evidence>
<proteinExistence type="predicted"/>
<evidence type="ECO:0000256" key="1">
    <source>
        <dbReference type="ARBA" id="ARBA00022729"/>
    </source>
</evidence>
<dbReference type="CDD" id="cd16325">
    <property type="entry name" value="LolA"/>
    <property type="match status" value="1"/>
</dbReference>
<name>A3U7X3_CROAH</name>
<dbReference type="KEGG" id="cat:CA2559_06255"/>
<dbReference type="Proteomes" id="UP000002297">
    <property type="component" value="Chromosome"/>
</dbReference>
<dbReference type="EMBL" id="CP002046">
    <property type="protein sequence ID" value="EAP88340.1"/>
    <property type="molecule type" value="Genomic_DNA"/>
</dbReference>
<feature type="signal peptide" evidence="2">
    <location>
        <begin position="1"/>
        <end position="26"/>
    </location>
</feature>
<evidence type="ECO:0000313" key="3">
    <source>
        <dbReference type="EMBL" id="EAP88340.1"/>
    </source>
</evidence>
<dbReference type="SUPFAM" id="SSF89392">
    <property type="entry name" value="Prokaryotic lipoproteins and lipoprotein localization factors"/>
    <property type="match status" value="1"/>
</dbReference>
<keyword evidence="4" id="KW-1185">Reference proteome</keyword>
<dbReference type="HOGENOM" id="CLU_105362_0_1_10"/>
<keyword evidence="1 2" id="KW-0732">Signal</keyword>
<dbReference type="STRING" id="216432.CA2559_06255"/>
<protein>
    <recommendedName>
        <fullName evidence="5">Outer membrane lipoprotein carrier protein LolA</fullName>
    </recommendedName>
</protein>
<dbReference type="Pfam" id="PF03548">
    <property type="entry name" value="LolA"/>
    <property type="match status" value="1"/>
</dbReference>
<dbReference type="AlphaFoldDB" id="A3U7X3"/>
<sequence>MKNHNITMKTLTVISALFISMFTLSAQDSQKAKTLLNEVSAKVQSYDNIVLDFKYSLENTAENIRQDTRGDASLLGDKYVLNLMGTTQMFDGKKIYTIIPEDEEINISTYVEEDDNAITPSKMMTFYKEGYTYKWDITQNVKGRQIQYIKLTPIDSDADVKSILLGIDKQTKNIYNLIQTQDNGTKITITVNSFKVNQPLSQTLFTFDESKYSNYYINRLD</sequence>
<dbReference type="InterPro" id="IPR029046">
    <property type="entry name" value="LolA/LolB/LppX"/>
</dbReference>
<evidence type="ECO:0000313" key="4">
    <source>
        <dbReference type="Proteomes" id="UP000002297"/>
    </source>
</evidence>
<dbReference type="Gene3D" id="2.50.20.10">
    <property type="entry name" value="Lipoprotein localisation LolA/LolB/LppX"/>
    <property type="match status" value="1"/>
</dbReference>
<organism evidence="3 4">
    <name type="scientific">Croceibacter atlanticus (strain ATCC BAA-628 / JCM 21780 / CIP 108009 / IAM 15332 / KCTC 12090 / HTCC2559)</name>
    <dbReference type="NCBI Taxonomy" id="216432"/>
    <lineage>
        <taxon>Bacteria</taxon>
        <taxon>Pseudomonadati</taxon>
        <taxon>Bacteroidota</taxon>
        <taxon>Flavobacteriia</taxon>
        <taxon>Flavobacteriales</taxon>
        <taxon>Flavobacteriaceae</taxon>
        <taxon>Croceibacter</taxon>
    </lineage>
</organism>
<dbReference type="eggNOG" id="COG2834">
    <property type="taxonomic scope" value="Bacteria"/>
</dbReference>
<gene>
    <name evidence="3" type="ordered locus">CA2559_06255</name>
</gene>
<dbReference type="InterPro" id="IPR004564">
    <property type="entry name" value="OM_lipoprot_carrier_LolA-like"/>
</dbReference>